<dbReference type="EMBL" id="JAODUP010000316">
    <property type="protein sequence ID" value="KAK2152853.1"/>
    <property type="molecule type" value="Genomic_DNA"/>
</dbReference>
<proteinExistence type="inferred from homology"/>
<dbReference type="Proteomes" id="UP001208570">
    <property type="component" value="Unassembled WGS sequence"/>
</dbReference>
<feature type="signal peptide" evidence="2">
    <location>
        <begin position="1"/>
        <end position="17"/>
    </location>
</feature>
<comment type="caution">
    <text evidence="3">The sequence shown here is derived from an EMBL/GenBank/DDBJ whole genome shotgun (WGS) entry which is preliminary data.</text>
</comment>
<organism evidence="3 4">
    <name type="scientific">Paralvinella palmiformis</name>
    <dbReference type="NCBI Taxonomy" id="53620"/>
    <lineage>
        <taxon>Eukaryota</taxon>
        <taxon>Metazoa</taxon>
        <taxon>Spiralia</taxon>
        <taxon>Lophotrochozoa</taxon>
        <taxon>Annelida</taxon>
        <taxon>Polychaeta</taxon>
        <taxon>Sedentaria</taxon>
        <taxon>Canalipalpata</taxon>
        <taxon>Terebellida</taxon>
        <taxon>Terebelliformia</taxon>
        <taxon>Alvinellidae</taxon>
        <taxon>Paralvinella</taxon>
    </lineage>
</organism>
<protein>
    <submittedName>
        <fullName evidence="3">Uncharacterized protein</fullName>
    </submittedName>
</protein>
<reference evidence="3" key="1">
    <citation type="journal article" date="2023" name="Mol. Biol. Evol.">
        <title>Third-Generation Sequencing Reveals the Adaptive Role of the Epigenome in Three Deep-Sea Polychaetes.</title>
        <authorList>
            <person name="Perez M."/>
            <person name="Aroh O."/>
            <person name="Sun Y."/>
            <person name="Lan Y."/>
            <person name="Juniper S.K."/>
            <person name="Young C.R."/>
            <person name="Angers B."/>
            <person name="Qian P.Y."/>
        </authorList>
    </citation>
    <scope>NUCLEOTIDE SEQUENCE</scope>
    <source>
        <strain evidence="3">P08H-3</strain>
    </source>
</reference>
<evidence type="ECO:0000313" key="3">
    <source>
        <dbReference type="EMBL" id="KAK2152853.1"/>
    </source>
</evidence>
<sequence length="82" mass="8950">MYYMVVCCGLFCLPCLACQVSTRLGENCCVPYCLSGGLLALRTKLRITENIQGTICNDGCLICCCTQLAVCQMNRELNNVGL</sequence>
<feature type="chain" id="PRO_5042126861" evidence="2">
    <location>
        <begin position="18"/>
        <end position="82"/>
    </location>
</feature>
<dbReference type="AlphaFoldDB" id="A0AAD9JGQ8"/>
<evidence type="ECO:0000256" key="2">
    <source>
        <dbReference type="SAM" id="SignalP"/>
    </source>
</evidence>
<keyword evidence="4" id="KW-1185">Reference proteome</keyword>
<dbReference type="InterPro" id="IPR006461">
    <property type="entry name" value="PLAC_motif_containing"/>
</dbReference>
<name>A0AAD9JGQ8_9ANNE</name>
<keyword evidence="2" id="KW-0732">Signal</keyword>
<evidence type="ECO:0000313" key="4">
    <source>
        <dbReference type="Proteomes" id="UP001208570"/>
    </source>
</evidence>
<dbReference type="NCBIfam" id="TIGR01571">
    <property type="entry name" value="A_thal_Cys_rich"/>
    <property type="match status" value="1"/>
</dbReference>
<comment type="similarity">
    <text evidence="1">Belongs to the cornifelin family.</text>
</comment>
<evidence type="ECO:0000256" key="1">
    <source>
        <dbReference type="ARBA" id="ARBA00009024"/>
    </source>
</evidence>
<gene>
    <name evidence="3" type="ORF">LSH36_316g06000</name>
</gene>
<accession>A0AAD9JGQ8</accession>